<keyword evidence="1" id="KW-0479">Metal-binding</keyword>
<proteinExistence type="predicted"/>
<keyword evidence="1" id="KW-0862">Zinc</keyword>
<evidence type="ECO:0000256" key="2">
    <source>
        <dbReference type="SAM" id="Phobius"/>
    </source>
</evidence>
<evidence type="ECO:0000313" key="5">
    <source>
        <dbReference type="Proteomes" id="UP000799750"/>
    </source>
</evidence>
<dbReference type="GO" id="GO:0008270">
    <property type="term" value="F:zinc ion binding"/>
    <property type="evidence" value="ECO:0007669"/>
    <property type="project" value="UniProtKB-KW"/>
</dbReference>
<dbReference type="SUPFAM" id="SSF57850">
    <property type="entry name" value="RING/U-box"/>
    <property type="match status" value="1"/>
</dbReference>
<dbReference type="CDD" id="cd16448">
    <property type="entry name" value="RING-H2"/>
    <property type="match status" value="1"/>
</dbReference>
<evidence type="ECO:0000259" key="3">
    <source>
        <dbReference type="PROSITE" id="PS50089"/>
    </source>
</evidence>
<sequence>MADPNSDICPICRDPFAVTATDRNLVAAEIASNEYVVDKLNVDFDVLAKPACGHELGLFCVLRWMNQEQRQCPYCTVQMFDGTDPETALIQSVRQTREGIDEVDDDLMLAVVGMLDTHRDERVMHEARLERRRMQVREQMEQEVQELVAEFWTDFQQGRERLWPGEVGFEADQRRQHGLVLERIRRNGLGLAANELDEIEDEDIRVVDEGFAGDGEPILDLEELIRGQGDGLGGEEELIQDMQELIRGQGERFGGEEELIRDMEEIVRGQEEFLRGQEELIQEDELIEDVEEVFRKVDEVIREGEEKVVKVLLYYLLLLAFVGLSTAGLVAAIYGCEGGLVGVACGLVVLCLIKVLASMWNSLRADLDQLMLN</sequence>
<gene>
    <name evidence="4" type="ORF">BU16DRAFT_532482</name>
</gene>
<accession>A0A6A6RBY8</accession>
<protein>
    <recommendedName>
        <fullName evidence="3">RING-type domain-containing protein</fullName>
    </recommendedName>
</protein>
<dbReference type="Gene3D" id="3.30.40.10">
    <property type="entry name" value="Zinc/RING finger domain, C3HC4 (zinc finger)"/>
    <property type="match status" value="1"/>
</dbReference>
<keyword evidence="5" id="KW-1185">Reference proteome</keyword>
<feature type="transmembrane region" description="Helical" evidence="2">
    <location>
        <begin position="312"/>
        <end position="334"/>
    </location>
</feature>
<dbReference type="AlphaFoldDB" id="A0A6A6RBY8"/>
<feature type="domain" description="RING-type" evidence="3">
    <location>
        <begin position="9"/>
        <end position="76"/>
    </location>
</feature>
<name>A0A6A6RBY8_9PEZI</name>
<dbReference type="PROSITE" id="PS50089">
    <property type="entry name" value="ZF_RING_2"/>
    <property type="match status" value="1"/>
</dbReference>
<feature type="transmembrane region" description="Helical" evidence="2">
    <location>
        <begin position="340"/>
        <end position="363"/>
    </location>
</feature>
<evidence type="ECO:0000313" key="4">
    <source>
        <dbReference type="EMBL" id="KAF2502081.1"/>
    </source>
</evidence>
<keyword evidence="2" id="KW-0812">Transmembrane</keyword>
<dbReference type="InterPro" id="IPR001841">
    <property type="entry name" value="Znf_RING"/>
</dbReference>
<reference evidence="4" key="1">
    <citation type="journal article" date="2020" name="Stud. Mycol.">
        <title>101 Dothideomycetes genomes: a test case for predicting lifestyles and emergence of pathogens.</title>
        <authorList>
            <person name="Haridas S."/>
            <person name="Albert R."/>
            <person name="Binder M."/>
            <person name="Bloem J."/>
            <person name="Labutti K."/>
            <person name="Salamov A."/>
            <person name="Andreopoulos B."/>
            <person name="Baker S."/>
            <person name="Barry K."/>
            <person name="Bills G."/>
            <person name="Bluhm B."/>
            <person name="Cannon C."/>
            <person name="Castanera R."/>
            <person name="Culley D."/>
            <person name="Daum C."/>
            <person name="Ezra D."/>
            <person name="Gonzalez J."/>
            <person name="Henrissat B."/>
            <person name="Kuo A."/>
            <person name="Liang C."/>
            <person name="Lipzen A."/>
            <person name="Lutzoni F."/>
            <person name="Magnuson J."/>
            <person name="Mondo S."/>
            <person name="Nolan M."/>
            <person name="Ohm R."/>
            <person name="Pangilinan J."/>
            <person name="Park H.-J."/>
            <person name="Ramirez L."/>
            <person name="Alfaro M."/>
            <person name="Sun H."/>
            <person name="Tritt A."/>
            <person name="Yoshinaga Y."/>
            <person name="Zwiers L.-H."/>
            <person name="Turgeon B."/>
            <person name="Goodwin S."/>
            <person name="Spatafora J."/>
            <person name="Crous P."/>
            <person name="Grigoriev I."/>
        </authorList>
    </citation>
    <scope>NUCLEOTIDE SEQUENCE</scope>
    <source>
        <strain evidence="4">CBS 269.34</strain>
    </source>
</reference>
<dbReference type="EMBL" id="MU004181">
    <property type="protein sequence ID" value="KAF2502081.1"/>
    <property type="molecule type" value="Genomic_DNA"/>
</dbReference>
<dbReference type="Proteomes" id="UP000799750">
    <property type="component" value="Unassembled WGS sequence"/>
</dbReference>
<keyword evidence="2" id="KW-1133">Transmembrane helix</keyword>
<evidence type="ECO:0000256" key="1">
    <source>
        <dbReference type="PROSITE-ProRule" id="PRU00175"/>
    </source>
</evidence>
<keyword evidence="2" id="KW-0472">Membrane</keyword>
<keyword evidence="1" id="KW-0863">Zinc-finger</keyword>
<dbReference type="InterPro" id="IPR013083">
    <property type="entry name" value="Znf_RING/FYVE/PHD"/>
</dbReference>
<organism evidence="4 5">
    <name type="scientific">Lophium mytilinum</name>
    <dbReference type="NCBI Taxonomy" id="390894"/>
    <lineage>
        <taxon>Eukaryota</taxon>
        <taxon>Fungi</taxon>
        <taxon>Dikarya</taxon>
        <taxon>Ascomycota</taxon>
        <taxon>Pezizomycotina</taxon>
        <taxon>Dothideomycetes</taxon>
        <taxon>Pleosporomycetidae</taxon>
        <taxon>Mytilinidiales</taxon>
        <taxon>Mytilinidiaceae</taxon>
        <taxon>Lophium</taxon>
    </lineage>
</organism>